<dbReference type="PANTHER" id="PTHR33175">
    <property type="entry name" value="DNA-BINDING PROTEIN HU"/>
    <property type="match status" value="1"/>
</dbReference>
<dbReference type="InterPro" id="IPR010992">
    <property type="entry name" value="IHF-like_DNA-bd_dom_sf"/>
</dbReference>
<dbReference type="AlphaFoldDB" id="A0A1I6QFH6"/>
<dbReference type="Pfam" id="PF00216">
    <property type="entry name" value="Bac_DNA_binding"/>
    <property type="match status" value="1"/>
</dbReference>
<dbReference type="PANTHER" id="PTHR33175:SF3">
    <property type="entry name" value="DNA-BINDING PROTEIN HU-BETA"/>
    <property type="match status" value="1"/>
</dbReference>
<dbReference type="RefSeq" id="WP_092309111.1">
    <property type="nucleotide sequence ID" value="NZ_FOZV01000003.1"/>
</dbReference>
<dbReference type="SUPFAM" id="SSF47729">
    <property type="entry name" value="IHF-like DNA-binding proteins"/>
    <property type="match status" value="1"/>
</dbReference>
<comment type="similarity">
    <text evidence="1 4">Belongs to the bacterial histone-like protein family.</text>
</comment>
<keyword evidence="2" id="KW-0226">DNA condensation</keyword>
<dbReference type="GO" id="GO:0003677">
    <property type="term" value="F:DNA binding"/>
    <property type="evidence" value="ECO:0007669"/>
    <property type="project" value="UniProtKB-KW"/>
</dbReference>
<protein>
    <submittedName>
        <fullName evidence="5">DNA-binding protein HU-beta</fullName>
    </submittedName>
</protein>
<dbReference type="GO" id="GO:0030261">
    <property type="term" value="P:chromosome condensation"/>
    <property type="evidence" value="ECO:0007669"/>
    <property type="project" value="UniProtKB-KW"/>
</dbReference>
<dbReference type="SMART" id="SM00411">
    <property type="entry name" value="BHL"/>
    <property type="match status" value="1"/>
</dbReference>
<dbReference type="InterPro" id="IPR000119">
    <property type="entry name" value="Hist_DNA-bd"/>
</dbReference>
<dbReference type="GO" id="GO:0030527">
    <property type="term" value="F:structural constituent of chromatin"/>
    <property type="evidence" value="ECO:0007669"/>
    <property type="project" value="InterPro"/>
</dbReference>
<gene>
    <name evidence="5" type="ORF">SAMN05192570_1775</name>
</gene>
<dbReference type="Gene3D" id="4.10.520.10">
    <property type="entry name" value="IHF-like DNA-binding proteins"/>
    <property type="match status" value="1"/>
</dbReference>
<keyword evidence="3 5" id="KW-0238">DNA-binding</keyword>
<evidence type="ECO:0000256" key="2">
    <source>
        <dbReference type="ARBA" id="ARBA00023067"/>
    </source>
</evidence>
<dbReference type="PRINTS" id="PR01727">
    <property type="entry name" value="DNABINDINGHU"/>
</dbReference>
<dbReference type="Proteomes" id="UP000198788">
    <property type="component" value="Unassembled WGS sequence"/>
</dbReference>
<evidence type="ECO:0000313" key="5">
    <source>
        <dbReference type="EMBL" id="SFS51231.1"/>
    </source>
</evidence>
<organism evidence="5 6">
    <name type="scientific">Brevundimonas viscosa</name>
    <dbReference type="NCBI Taxonomy" id="871741"/>
    <lineage>
        <taxon>Bacteria</taxon>
        <taxon>Pseudomonadati</taxon>
        <taxon>Pseudomonadota</taxon>
        <taxon>Alphaproteobacteria</taxon>
        <taxon>Caulobacterales</taxon>
        <taxon>Caulobacteraceae</taxon>
        <taxon>Brevundimonas</taxon>
    </lineage>
</organism>
<evidence type="ECO:0000256" key="4">
    <source>
        <dbReference type="RuleBase" id="RU003939"/>
    </source>
</evidence>
<reference evidence="6" key="1">
    <citation type="submission" date="2016-10" db="EMBL/GenBank/DDBJ databases">
        <authorList>
            <person name="Varghese N."/>
            <person name="Submissions S."/>
        </authorList>
    </citation>
    <scope>NUCLEOTIDE SEQUENCE [LARGE SCALE GENOMIC DNA]</scope>
    <source>
        <strain evidence="6">CGMCC 1.10683</strain>
    </source>
</reference>
<dbReference type="STRING" id="871741.SAMN05192570_1775"/>
<dbReference type="EMBL" id="FOZV01000003">
    <property type="protein sequence ID" value="SFS51231.1"/>
    <property type="molecule type" value="Genomic_DNA"/>
</dbReference>
<evidence type="ECO:0000256" key="3">
    <source>
        <dbReference type="ARBA" id="ARBA00023125"/>
    </source>
</evidence>
<evidence type="ECO:0000313" key="6">
    <source>
        <dbReference type="Proteomes" id="UP000198788"/>
    </source>
</evidence>
<name>A0A1I6QFH6_9CAUL</name>
<keyword evidence="6" id="KW-1185">Reference proteome</keyword>
<dbReference type="CDD" id="cd13831">
    <property type="entry name" value="HU"/>
    <property type="match status" value="1"/>
</dbReference>
<sequence>MTTQAELIAAVAKDAGVSQADAGRVLDAVVKNIHKSLTSGQDVRISNLGVFDTAERAAREGRNPATGQTIKIAASKAVRFRVSKPLKDAVNK</sequence>
<proteinExistence type="inferred from homology"/>
<dbReference type="OrthoDB" id="9799835at2"/>
<evidence type="ECO:0000256" key="1">
    <source>
        <dbReference type="ARBA" id="ARBA00010529"/>
    </source>
</evidence>
<accession>A0A1I6QFH6</accession>